<feature type="compositionally biased region" description="Low complexity" evidence="1">
    <location>
        <begin position="72"/>
        <end position="83"/>
    </location>
</feature>
<dbReference type="EMBL" id="BK015652">
    <property type="protein sequence ID" value="DAE18184.1"/>
    <property type="molecule type" value="Genomic_DNA"/>
</dbReference>
<evidence type="ECO:0000313" key="2">
    <source>
        <dbReference type="EMBL" id="DAE18184.1"/>
    </source>
</evidence>
<feature type="compositionally biased region" description="Low complexity" evidence="1">
    <location>
        <begin position="39"/>
        <end position="66"/>
    </location>
</feature>
<accession>A0A8S5QGI7</accession>
<feature type="region of interest" description="Disordered" evidence="1">
    <location>
        <begin position="39"/>
        <end position="83"/>
    </location>
</feature>
<reference evidence="2" key="1">
    <citation type="journal article" date="2021" name="Proc. Natl. Acad. Sci. U.S.A.">
        <title>A Catalog of Tens of Thousands of Viruses from Human Metagenomes Reveals Hidden Associations with Chronic Diseases.</title>
        <authorList>
            <person name="Tisza M.J."/>
            <person name="Buck C.B."/>
        </authorList>
    </citation>
    <scope>NUCLEOTIDE SEQUENCE</scope>
    <source>
        <strain evidence="2">CtdNl2</strain>
    </source>
</reference>
<proteinExistence type="predicted"/>
<organism evidence="2">
    <name type="scientific">Myoviridae sp. ctdNl2</name>
    <dbReference type="NCBI Taxonomy" id="2825140"/>
    <lineage>
        <taxon>Viruses</taxon>
        <taxon>Duplodnaviria</taxon>
        <taxon>Heunggongvirae</taxon>
        <taxon>Uroviricota</taxon>
        <taxon>Caudoviricetes</taxon>
    </lineage>
</organism>
<sequence length="145" mass="15715">MNLLKKISVVSILMVSMGTVGYGATVVVPRVSVVRVPKSRPTVNTPKPSVTKSTSNTFNKSSNGTTPKSSESKSFSESSGRSSFFDSMSGAITGSWLYNSLFNNHYSSNTNDNKESPSNGSDDSCGLWDWITNNIEYLKRVLLGE</sequence>
<evidence type="ECO:0000256" key="1">
    <source>
        <dbReference type="SAM" id="MobiDB-lite"/>
    </source>
</evidence>
<name>A0A8S5QGI7_9CAUD</name>
<protein>
    <submittedName>
        <fullName evidence="2">Uncharacterized protein</fullName>
    </submittedName>
</protein>